<keyword evidence="5" id="KW-1185">Reference proteome</keyword>
<dbReference type="InterPro" id="IPR012934">
    <property type="entry name" value="Znf_AD"/>
</dbReference>
<feature type="region of interest" description="Disordered" evidence="2">
    <location>
        <begin position="176"/>
        <end position="195"/>
    </location>
</feature>
<dbReference type="PROSITE" id="PS00028">
    <property type="entry name" value="ZINC_FINGER_C2H2_1"/>
    <property type="match status" value="1"/>
</dbReference>
<evidence type="ECO:0000256" key="1">
    <source>
        <dbReference type="PROSITE-ProRule" id="PRU01263"/>
    </source>
</evidence>
<feature type="region of interest" description="Disordered" evidence="2">
    <location>
        <begin position="470"/>
        <end position="489"/>
    </location>
</feature>
<keyword evidence="1" id="KW-0479">Metal-binding</keyword>
<dbReference type="InterPro" id="IPR013087">
    <property type="entry name" value="Znf_C2H2_type"/>
</dbReference>
<comment type="caution">
    <text evidence="4">The sequence shown here is derived from an EMBL/GenBank/DDBJ whole genome shotgun (WGS) entry which is preliminary data.</text>
</comment>
<dbReference type="Gene3D" id="3.40.1800.20">
    <property type="match status" value="1"/>
</dbReference>
<dbReference type="EMBL" id="JABFTP020000185">
    <property type="protein sequence ID" value="KAL3288455.1"/>
    <property type="molecule type" value="Genomic_DNA"/>
</dbReference>
<dbReference type="AlphaFoldDB" id="A0ABD2PDC9"/>
<keyword evidence="1" id="KW-0862">Zinc</keyword>
<sequence>MGDKDSEINDVMKVCRLCLRTDDLIWIFDDRIGETQNMQDLVQITTGVTITRDDNVSQMLCHRCRQITIGIFKFRSSSLVNNMELKAKVAKKINLHKSVKSLLDEYPKIILPSSISKCNISPRVIIDKNTISSWMGVYKKRRKMEKKMKKQLKLATEKILLTEKDHIEINVENDNNSSLLTSNKEPVSSNEVPKLPTLQPKITSFVSQIPKRLEQNLHLPDKENPIGSINHKDENNSPISIQSKTNHVQSVGKRKSSVDIDSKKEKKSKLETDYESNDSLVTLKYVTKSLFICDICNSILYSAKDLKKHKLKHMRCHLCKQNFRTLQETKDHCENNCTIKNIMNNLPTVYLKRCDEIKDLVDRYLSAKIPDSELENKIEISVPLETAEDQCEDPLAIDNNEIKAALLSQLEIGPQPFSEILLISDDEDDVSSRKKQYTLPTNIVTTKSNVTNKSENSVLLNKIVKQSSTKTDIKPSNAEKPKNKPVNKELSKTTITPSIEIIGENIIDLNWDNSDASLLKNIIRRTKKTKNDVSVQTEMPSSNDILPLSTKDKLFELKNLRKFLNFYKIPVNISYAGQPAVKYGFDSLPFTKKDRSWSKINTKVIPGKSLVIDKVTQKDTHVSIAASSKASRVPSTDLPPTNTNTSLQTSVPNSVIPTVIASMESVTHTSRVENATTSQPNVIHTINAATIPPIFNTYYRPIISNTVQNSSLLHYLNLPKNQQQGSQSIASSQQKFIILNNSFPNNTSPGTSICNNVSVSSLSSITISDIQKSTSFLDNQPLQLGDSNLPLPVAKSIPLSSNTYAATQSKATSTVTNNLHKSNTIQAPKTFDNLSNISRSTPVVNVSMSSPIVINNMLSAVTNCGMPPPTKSYVRQTSSTSSIKPAMNYTTISTPCIKPAMNYTTISTSSIKPAMNYTTISTPSIKPAMNNTKTQRPIQSRFENSAITEPAPSISSWNGGSNFKPTIRVKNVSELR</sequence>
<proteinExistence type="predicted"/>
<dbReference type="SMART" id="SM00868">
    <property type="entry name" value="zf-AD"/>
    <property type="match status" value="1"/>
</dbReference>
<keyword evidence="1" id="KW-0863">Zinc-finger</keyword>
<feature type="binding site" evidence="1">
    <location>
        <position position="15"/>
    </location>
    <ligand>
        <name>Zn(2+)</name>
        <dbReference type="ChEBI" id="CHEBI:29105"/>
    </ligand>
</feature>
<dbReference type="SUPFAM" id="SSF57716">
    <property type="entry name" value="Glucocorticoid receptor-like (DNA-binding domain)"/>
    <property type="match status" value="1"/>
</dbReference>
<accession>A0ABD2PDC9</accession>
<dbReference type="PROSITE" id="PS51915">
    <property type="entry name" value="ZAD"/>
    <property type="match status" value="1"/>
</dbReference>
<evidence type="ECO:0000313" key="5">
    <source>
        <dbReference type="Proteomes" id="UP001516400"/>
    </source>
</evidence>
<feature type="binding site" evidence="1">
    <location>
        <position position="64"/>
    </location>
    <ligand>
        <name>Zn(2+)</name>
        <dbReference type="ChEBI" id="CHEBI:29105"/>
    </ligand>
</feature>
<feature type="binding site" evidence="1">
    <location>
        <position position="18"/>
    </location>
    <ligand>
        <name>Zn(2+)</name>
        <dbReference type="ChEBI" id="CHEBI:29105"/>
    </ligand>
</feature>
<feature type="region of interest" description="Disordered" evidence="2">
    <location>
        <begin position="217"/>
        <end position="271"/>
    </location>
</feature>
<feature type="compositionally biased region" description="Polar residues" evidence="2">
    <location>
        <begin position="236"/>
        <end position="249"/>
    </location>
</feature>
<feature type="compositionally biased region" description="Polar residues" evidence="2">
    <location>
        <begin position="176"/>
        <end position="191"/>
    </location>
</feature>
<feature type="compositionally biased region" description="Basic and acidic residues" evidence="2">
    <location>
        <begin position="217"/>
        <end position="235"/>
    </location>
</feature>
<evidence type="ECO:0000259" key="3">
    <source>
        <dbReference type="PROSITE" id="PS51915"/>
    </source>
</evidence>
<dbReference type="Proteomes" id="UP001516400">
    <property type="component" value="Unassembled WGS sequence"/>
</dbReference>
<name>A0ABD2PDC9_9CUCU</name>
<evidence type="ECO:0000256" key="2">
    <source>
        <dbReference type="SAM" id="MobiDB-lite"/>
    </source>
</evidence>
<dbReference type="Pfam" id="PF07776">
    <property type="entry name" value="zf-AD"/>
    <property type="match status" value="1"/>
</dbReference>
<dbReference type="GO" id="GO:0008270">
    <property type="term" value="F:zinc ion binding"/>
    <property type="evidence" value="ECO:0007669"/>
    <property type="project" value="UniProtKB-UniRule"/>
</dbReference>
<reference evidence="4 5" key="1">
    <citation type="journal article" date="2021" name="BMC Biol.">
        <title>Horizontally acquired antibacterial genes associated with adaptive radiation of ladybird beetles.</title>
        <authorList>
            <person name="Li H.S."/>
            <person name="Tang X.F."/>
            <person name="Huang Y.H."/>
            <person name="Xu Z.Y."/>
            <person name="Chen M.L."/>
            <person name="Du X.Y."/>
            <person name="Qiu B.Y."/>
            <person name="Chen P.T."/>
            <person name="Zhang W."/>
            <person name="Slipinski A."/>
            <person name="Escalona H.E."/>
            <person name="Waterhouse R.M."/>
            <person name="Zwick A."/>
            <person name="Pang H."/>
        </authorList>
    </citation>
    <scope>NUCLEOTIDE SEQUENCE [LARGE SCALE GENOMIC DNA]</scope>
    <source>
        <strain evidence="4">SYSU2018</strain>
    </source>
</reference>
<feature type="domain" description="ZAD" evidence="3">
    <location>
        <begin position="13"/>
        <end position="88"/>
    </location>
</feature>
<organism evidence="4 5">
    <name type="scientific">Cryptolaemus montrouzieri</name>
    <dbReference type="NCBI Taxonomy" id="559131"/>
    <lineage>
        <taxon>Eukaryota</taxon>
        <taxon>Metazoa</taxon>
        <taxon>Ecdysozoa</taxon>
        <taxon>Arthropoda</taxon>
        <taxon>Hexapoda</taxon>
        <taxon>Insecta</taxon>
        <taxon>Pterygota</taxon>
        <taxon>Neoptera</taxon>
        <taxon>Endopterygota</taxon>
        <taxon>Coleoptera</taxon>
        <taxon>Polyphaga</taxon>
        <taxon>Cucujiformia</taxon>
        <taxon>Coccinelloidea</taxon>
        <taxon>Coccinellidae</taxon>
        <taxon>Scymninae</taxon>
        <taxon>Scymnini</taxon>
        <taxon>Cryptolaemus</taxon>
    </lineage>
</organism>
<feature type="binding site" evidence="1">
    <location>
        <position position="61"/>
    </location>
    <ligand>
        <name>Zn(2+)</name>
        <dbReference type="ChEBI" id="CHEBI:29105"/>
    </ligand>
</feature>
<protein>
    <recommendedName>
        <fullName evidence="3">ZAD domain-containing protein</fullName>
    </recommendedName>
</protein>
<evidence type="ECO:0000313" key="4">
    <source>
        <dbReference type="EMBL" id="KAL3288455.1"/>
    </source>
</evidence>
<gene>
    <name evidence="4" type="ORF">HHI36_002900</name>
</gene>
<feature type="region of interest" description="Disordered" evidence="2">
    <location>
        <begin position="626"/>
        <end position="649"/>
    </location>
</feature>
<feature type="compositionally biased region" description="Basic and acidic residues" evidence="2">
    <location>
        <begin position="256"/>
        <end position="271"/>
    </location>
</feature>
<feature type="compositionally biased region" description="Basic and acidic residues" evidence="2">
    <location>
        <begin position="471"/>
        <end position="489"/>
    </location>
</feature>